<dbReference type="InterPro" id="IPR013103">
    <property type="entry name" value="RVT_2"/>
</dbReference>
<dbReference type="EMBL" id="AVOT02029449">
    <property type="protein sequence ID" value="MBW0522292.1"/>
    <property type="molecule type" value="Genomic_DNA"/>
</dbReference>
<reference evidence="2" key="1">
    <citation type="submission" date="2021-03" db="EMBL/GenBank/DDBJ databases">
        <title>Draft genome sequence of rust myrtle Austropuccinia psidii MF-1, a brazilian biotype.</title>
        <authorList>
            <person name="Quecine M.C."/>
            <person name="Pachon D.M.R."/>
            <person name="Bonatelli M.L."/>
            <person name="Correr F.H."/>
            <person name="Franceschini L.M."/>
            <person name="Leite T.F."/>
            <person name="Margarido G.R.A."/>
            <person name="Almeida C.A."/>
            <person name="Ferrarezi J.A."/>
            <person name="Labate C.A."/>
        </authorList>
    </citation>
    <scope>NUCLEOTIDE SEQUENCE</scope>
    <source>
        <strain evidence="2">MF-1</strain>
    </source>
</reference>
<evidence type="ECO:0000259" key="1">
    <source>
        <dbReference type="Pfam" id="PF07727"/>
    </source>
</evidence>
<dbReference type="AlphaFoldDB" id="A0A9Q3ELU4"/>
<dbReference type="Proteomes" id="UP000765509">
    <property type="component" value="Unassembled WGS sequence"/>
</dbReference>
<gene>
    <name evidence="2" type="ORF">O181_062007</name>
</gene>
<evidence type="ECO:0000313" key="2">
    <source>
        <dbReference type="EMBL" id="MBW0522292.1"/>
    </source>
</evidence>
<dbReference type="Pfam" id="PF07727">
    <property type="entry name" value="RVT_2"/>
    <property type="match status" value="1"/>
</dbReference>
<name>A0A9Q3ELU4_9BASI</name>
<evidence type="ECO:0000313" key="3">
    <source>
        <dbReference type="Proteomes" id="UP000765509"/>
    </source>
</evidence>
<keyword evidence="3" id="KW-1185">Reference proteome</keyword>
<comment type="caution">
    <text evidence="2">The sequence shown here is derived from an EMBL/GenBank/DDBJ whole genome shotgun (WGS) entry which is preliminary data.</text>
</comment>
<feature type="domain" description="Reverse transcriptase Ty1/copia-type" evidence="1">
    <location>
        <begin position="4"/>
        <end position="230"/>
    </location>
</feature>
<proteinExistence type="predicted"/>
<organism evidence="2 3">
    <name type="scientific">Austropuccinia psidii MF-1</name>
    <dbReference type="NCBI Taxonomy" id="1389203"/>
    <lineage>
        <taxon>Eukaryota</taxon>
        <taxon>Fungi</taxon>
        <taxon>Dikarya</taxon>
        <taxon>Basidiomycota</taxon>
        <taxon>Pucciniomycotina</taxon>
        <taxon>Pucciniomycetes</taxon>
        <taxon>Pucciniales</taxon>
        <taxon>Sphaerophragmiaceae</taxon>
        <taxon>Austropuccinia</taxon>
    </lineage>
</organism>
<protein>
    <recommendedName>
        <fullName evidence="1">Reverse transcriptase Ty1/copia-type domain-containing protein</fullName>
    </recommendedName>
</protein>
<dbReference type="OrthoDB" id="3344688at2759"/>
<sequence length="260" mass="29644">MKKYNVFKILSIPNGVKPISSGWVFVKKPCIGTEPARFKAQYIARGNSQLSGLYFQKTFSPTATFASLQILLTLAAKSKLIIASFDFTATYLNAYIDKKVWIHPPDGLVIPSGSGCKLNKELYSTRQAGQCWWSHLKNLLASRAFKPSNYDLSVYINREIRLTVWLHVDDGIVFGKRQGNIENLQCLICEEFNIKWNNGLKHIVRIDIDQTETGFHLSQPSLIQTIVNKYWDERHIPPTPLPEKYNMVSLTEKDKVVHQA</sequence>
<accession>A0A9Q3ELU4</accession>